<accession>A0A1H7YXE1</accession>
<dbReference type="PANTHER" id="PTHR30304:SF0">
    <property type="entry name" value="D-TAGATOSE-1,6-BISPHOSPHATE ALDOLASE SUBUNIT GATY-RELATED"/>
    <property type="match status" value="1"/>
</dbReference>
<dbReference type="Gene3D" id="3.20.20.70">
    <property type="entry name" value="Aldolase class I"/>
    <property type="match status" value="1"/>
</dbReference>
<evidence type="ECO:0000313" key="5">
    <source>
        <dbReference type="Proteomes" id="UP000199158"/>
    </source>
</evidence>
<feature type="binding site" evidence="3">
    <location>
        <position position="228"/>
    </location>
    <ligand>
        <name>Zn(2+)</name>
        <dbReference type="ChEBI" id="CHEBI:29105"/>
        <label>1</label>
        <note>catalytic</note>
    </ligand>
</feature>
<dbReference type="RefSeq" id="WP_092750879.1">
    <property type="nucleotide sequence ID" value="NZ_FOCG01000001.1"/>
</dbReference>
<gene>
    <name evidence="4" type="ORF">SAMN05216180_0259</name>
</gene>
<feature type="binding site" evidence="2">
    <location>
        <position position="195"/>
    </location>
    <ligand>
        <name>dihydroxyacetone phosphate</name>
        <dbReference type="ChEBI" id="CHEBI:57642"/>
    </ligand>
</feature>
<evidence type="ECO:0000256" key="3">
    <source>
        <dbReference type="PIRSR" id="PIRSR001359-3"/>
    </source>
</evidence>
<proteinExistence type="predicted"/>
<feature type="binding site" evidence="2">
    <location>
        <begin position="271"/>
        <end position="274"/>
    </location>
    <ligand>
        <name>dihydroxyacetone phosphate</name>
        <dbReference type="ChEBI" id="CHEBI:57642"/>
    </ligand>
</feature>
<protein>
    <submittedName>
        <fullName evidence="4">Fructose-bisphosphate aldolase, class II</fullName>
    </submittedName>
</protein>
<sequence>MPIIPLRPLLETVSKYGFAQGAFNVNAVAQAKAVIDVHKMFRSAAILQGADLANGFMGGRTDFANATLKDKQIGAKRIADAVRKFAEEADIPVVLHLDHGKDFDSVKAAIDNGYSSVMIDGSSLSFNDNIELTREVVKYAHARGVSVEGELGVLAGVEDRVFAANSTYTNPMSVVEFFRKTEVDCLAISYGTMHGASKGKDVKLRKEIAIACTENLRHEGIFGVLVSHGSSTVPQYIVDEINKLGGNIQNAYGIPISELKSVIPYGIGKINVDTDIRLAVTRNMWELFKNRPELQKSESIGAIYSSLCEKNNQFDPRAFLPPIMDTVTTGIIPNDDVAAIVDCVERGVKEVVGTLIVEFGSVGYASKVERVSLEEMADRYKTNK</sequence>
<evidence type="ECO:0000256" key="1">
    <source>
        <dbReference type="PIRSR" id="PIRSR001359-1"/>
    </source>
</evidence>
<feature type="binding site" evidence="3">
    <location>
        <position position="150"/>
    </location>
    <ligand>
        <name>Zn(2+)</name>
        <dbReference type="ChEBI" id="CHEBI:29105"/>
        <label>2</label>
    </ligand>
</feature>
<evidence type="ECO:0000313" key="4">
    <source>
        <dbReference type="EMBL" id="SEM49829.1"/>
    </source>
</evidence>
<organism evidence="4 5">
    <name type="scientific">Hydrogenoanaerobacterium saccharovorans</name>
    <dbReference type="NCBI Taxonomy" id="474960"/>
    <lineage>
        <taxon>Bacteria</taxon>
        <taxon>Bacillati</taxon>
        <taxon>Bacillota</taxon>
        <taxon>Clostridia</taxon>
        <taxon>Eubacteriales</taxon>
        <taxon>Oscillospiraceae</taxon>
        <taxon>Hydrogenoanaerobacterium</taxon>
    </lineage>
</organism>
<keyword evidence="3" id="KW-0479">Metal-binding</keyword>
<feature type="binding site" evidence="3">
    <location>
        <position position="99"/>
    </location>
    <ligand>
        <name>Zn(2+)</name>
        <dbReference type="ChEBI" id="CHEBI:29105"/>
        <label>1</label>
        <note>catalytic</note>
    </ligand>
</feature>
<dbReference type="SUPFAM" id="SSF51569">
    <property type="entry name" value="Aldolase"/>
    <property type="match status" value="1"/>
</dbReference>
<dbReference type="InterPro" id="IPR050246">
    <property type="entry name" value="Class_II_FBP_aldolase"/>
</dbReference>
<dbReference type="PANTHER" id="PTHR30304">
    <property type="entry name" value="D-TAGATOSE-1,6-BISPHOSPHATE ALDOLASE"/>
    <property type="match status" value="1"/>
</dbReference>
<evidence type="ECO:0000256" key="2">
    <source>
        <dbReference type="PIRSR" id="PIRSR001359-2"/>
    </source>
</evidence>
<dbReference type="OrthoDB" id="9803995at2"/>
<dbReference type="GO" id="GO:0016832">
    <property type="term" value="F:aldehyde-lyase activity"/>
    <property type="evidence" value="ECO:0007669"/>
    <property type="project" value="InterPro"/>
</dbReference>
<reference evidence="4 5" key="1">
    <citation type="submission" date="2016-10" db="EMBL/GenBank/DDBJ databases">
        <authorList>
            <person name="de Groot N.N."/>
        </authorList>
    </citation>
    <scope>NUCLEOTIDE SEQUENCE [LARGE SCALE GENOMIC DNA]</scope>
    <source>
        <strain evidence="4 5">CGMCC 1.5070</strain>
    </source>
</reference>
<name>A0A1H7YXE1_9FIRM</name>
<dbReference type="Pfam" id="PF01116">
    <property type="entry name" value="F_bP_aldolase"/>
    <property type="match status" value="1"/>
</dbReference>
<dbReference type="InterPro" id="IPR013785">
    <property type="entry name" value="Aldolase_TIM"/>
</dbReference>
<feature type="binding site" evidence="3">
    <location>
        <position position="120"/>
    </location>
    <ligand>
        <name>Zn(2+)</name>
        <dbReference type="ChEBI" id="CHEBI:29105"/>
        <label>2</label>
    </ligand>
</feature>
<dbReference type="STRING" id="474960.SAMN05216180_0259"/>
<dbReference type="GO" id="GO:0005975">
    <property type="term" value="P:carbohydrate metabolic process"/>
    <property type="evidence" value="ECO:0007669"/>
    <property type="project" value="InterPro"/>
</dbReference>
<dbReference type="EMBL" id="FOCG01000001">
    <property type="protein sequence ID" value="SEM49829.1"/>
    <property type="molecule type" value="Genomic_DNA"/>
</dbReference>
<feature type="active site" description="Proton donor" evidence="1">
    <location>
        <position position="98"/>
    </location>
</feature>
<dbReference type="InterPro" id="IPR000771">
    <property type="entry name" value="FBA_II"/>
</dbReference>
<keyword evidence="5" id="KW-1185">Reference proteome</keyword>
<feature type="binding site" evidence="2">
    <location>
        <begin position="229"/>
        <end position="231"/>
    </location>
    <ligand>
        <name>dihydroxyacetone phosphate</name>
        <dbReference type="ChEBI" id="CHEBI:57642"/>
    </ligand>
</feature>
<comment type="cofactor">
    <cofactor evidence="3">
        <name>Zn(2+)</name>
        <dbReference type="ChEBI" id="CHEBI:29105"/>
    </cofactor>
    <text evidence="3">Binds 2 Zn(2+) ions per subunit. One is catalytic and the other provides a structural contribution.</text>
</comment>
<dbReference type="Proteomes" id="UP000199158">
    <property type="component" value="Unassembled WGS sequence"/>
</dbReference>
<feature type="binding site" evidence="3">
    <location>
        <position position="194"/>
    </location>
    <ligand>
        <name>Zn(2+)</name>
        <dbReference type="ChEBI" id="CHEBI:29105"/>
        <label>1</label>
        <note>catalytic</note>
    </ligand>
</feature>
<dbReference type="AlphaFoldDB" id="A0A1H7YXE1"/>
<dbReference type="PIRSF" id="PIRSF001359">
    <property type="entry name" value="F_bP_aldolase_II"/>
    <property type="match status" value="1"/>
</dbReference>
<dbReference type="GO" id="GO:0008270">
    <property type="term" value="F:zinc ion binding"/>
    <property type="evidence" value="ECO:0007669"/>
    <property type="project" value="InterPro"/>
</dbReference>
<keyword evidence="3" id="KW-0862">Zinc</keyword>